<reference evidence="2 3" key="1">
    <citation type="submission" date="2017-02" db="EMBL/GenBank/DDBJ databases">
        <title>Genomes of Trichoderma spp. with biocontrol activity.</title>
        <authorList>
            <person name="Gardiner D."/>
            <person name="Kazan K."/>
            <person name="Vos C."/>
            <person name="Harvey P."/>
        </authorList>
    </citation>
    <scope>NUCLEOTIDE SEQUENCE [LARGE SCALE GENOMIC DNA]</scope>
    <source>
        <strain evidence="2 3">Tr1</strain>
    </source>
</reference>
<evidence type="ECO:0000313" key="3">
    <source>
        <dbReference type="Proteomes" id="UP000236290"/>
    </source>
</evidence>
<dbReference type="EMBL" id="MTYI01000118">
    <property type="protein sequence ID" value="PNP51842.1"/>
    <property type="molecule type" value="Genomic_DNA"/>
</dbReference>
<dbReference type="AlphaFoldDB" id="A0A2K0U257"/>
<organism evidence="2 3">
    <name type="scientific">Trichoderma harzianum</name>
    <name type="common">Hypocrea lixii</name>
    <dbReference type="NCBI Taxonomy" id="5544"/>
    <lineage>
        <taxon>Eukaryota</taxon>
        <taxon>Fungi</taxon>
        <taxon>Dikarya</taxon>
        <taxon>Ascomycota</taxon>
        <taxon>Pezizomycotina</taxon>
        <taxon>Sordariomycetes</taxon>
        <taxon>Hypocreomycetidae</taxon>
        <taxon>Hypocreales</taxon>
        <taxon>Hypocreaceae</taxon>
        <taxon>Trichoderma</taxon>
    </lineage>
</organism>
<protein>
    <recommendedName>
        <fullName evidence="1">CHAT domain-containing protein</fullName>
    </recommendedName>
</protein>
<dbReference type="InterPro" id="IPR024983">
    <property type="entry name" value="CHAT_dom"/>
</dbReference>
<accession>A0A2K0U257</accession>
<gene>
    <name evidence="2" type="ORF">THARTR1_07611</name>
</gene>
<evidence type="ECO:0000259" key="1">
    <source>
        <dbReference type="Pfam" id="PF12770"/>
    </source>
</evidence>
<comment type="caution">
    <text evidence="2">The sequence shown here is derived from an EMBL/GenBank/DDBJ whole genome shotgun (WGS) entry which is preliminary data.</text>
</comment>
<dbReference type="Proteomes" id="UP000236290">
    <property type="component" value="Unassembled WGS sequence"/>
</dbReference>
<name>A0A2K0U257_TRIHA</name>
<dbReference type="Pfam" id="PF12770">
    <property type="entry name" value="CHAT"/>
    <property type="match status" value="1"/>
</dbReference>
<feature type="domain" description="CHAT" evidence="1">
    <location>
        <begin position="8"/>
        <end position="96"/>
    </location>
</feature>
<evidence type="ECO:0000313" key="2">
    <source>
        <dbReference type="EMBL" id="PNP51842.1"/>
    </source>
</evidence>
<dbReference type="OrthoDB" id="4880967at2759"/>
<sequence>MADVRDSRLHEDPPFLAYLSACSTGANKNKAIPLADEGIHLVSAFQLAGFRHVIGTLWEVSDRHCVDIARILYKTLHKEGMTDIAVSRGLHRAIRMLRDGGNKDDAEEERDAKLLDVRPLTPPMNYLWIPYIHFGV</sequence>
<proteinExistence type="predicted"/>